<evidence type="ECO:0000256" key="1">
    <source>
        <dbReference type="ARBA" id="ARBA00023125"/>
    </source>
</evidence>
<comment type="caution">
    <text evidence="2">The sequence shown here is derived from an EMBL/GenBank/DDBJ whole genome shotgun (WGS) entry which is preliminary data.</text>
</comment>
<dbReference type="InterPro" id="IPR010095">
    <property type="entry name" value="Cas12f1-like_TNB"/>
</dbReference>
<evidence type="ECO:0000313" key="2">
    <source>
        <dbReference type="EMBL" id="HGV66639.1"/>
    </source>
</evidence>
<gene>
    <name evidence="2" type="ORF">ENV02_02330</name>
</gene>
<dbReference type="GO" id="GO:0003677">
    <property type="term" value="F:DNA binding"/>
    <property type="evidence" value="ECO:0007669"/>
    <property type="project" value="UniProtKB-KW"/>
</dbReference>
<name>A0A7J3QE21_9CREN</name>
<dbReference type="EMBL" id="DTET01000117">
    <property type="protein sequence ID" value="HGV66639.1"/>
    <property type="molecule type" value="Genomic_DNA"/>
</dbReference>
<evidence type="ECO:0008006" key="3">
    <source>
        <dbReference type="Google" id="ProtNLM"/>
    </source>
</evidence>
<sequence length="105" mass="12777">MEKRCERIQNISWDYAHKLGELITELTHNYCSVVILDDLDKLKEDNNKKDKRFNKRLGLWLYRRIQFCIEYEAKERNLKVVKINPRRPLQKCPRCSKLVEMSIEH</sequence>
<keyword evidence="1" id="KW-0238">DNA-binding</keyword>
<protein>
    <recommendedName>
        <fullName evidence="3">Transposase</fullName>
    </recommendedName>
</protein>
<organism evidence="2">
    <name type="scientific">Ignisphaera aggregans</name>
    <dbReference type="NCBI Taxonomy" id="334771"/>
    <lineage>
        <taxon>Archaea</taxon>
        <taxon>Thermoproteota</taxon>
        <taxon>Thermoprotei</taxon>
        <taxon>Desulfurococcales</taxon>
        <taxon>Desulfurococcaceae</taxon>
        <taxon>Ignisphaera</taxon>
    </lineage>
</organism>
<accession>A0A7J3QE21</accession>
<dbReference type="AlphaFoldDB" id="A0A7J3QE21"/>
<reference evidence="2" key="1">
    <citation type="journal article" date="2020" name="mSystems">
        <title>Genome- and Community-Level Interaction Insights into Carbon Utilization and Element Cycling Functions of Hydrothermarchaeota in Hydrothermal Sediment.</title>
        <authorList>
            <person name="Zhou Z."/>
            <person name="Liu Y."/>
            <person name="Xu W."/>
            <person name="Pan J."/>
            <person name="Luo Z.H."/>
            <person name="Li M."/>
        </authorList>
    </citation>
    <scope>NUCLEOTIDE SEQUENCE [LARGE SCALE GENOMIC DNA]</scope>
    <source>
        <strain evidence="2">SpSt-721</strain>
    </source>
</reference>
<dbReference type="NCBIfam" id="TIGR01766">
    <property type="entry name" value="IS200/IS605 family accessory protein TnpB-like domain"/>
    <property type="match status" value="1"/>
</dbReference>
<proteinExistence type="predicted"/>